<dbReference type="PANTHER" id="PTHR23315:SF307">
    <property type="entry name" value="U-BOX DOMAIN-CONTAINING PROTEIN 19"/>
    <property type="match status" value="1"/>
</dbReference>
<dbReference type="InterPro" id="IPR016024">
    <property type="entry name" value="ARM-type_fold"/>
</dbReference>
<dbReference type="Proteomes" id="UP000515121">
    <property type="component" value="Unplaced"/>
</dbReference>
<keyword evidence="2" id="KW-1185">Reference proteome</keyword>
<protein>
    <submittedName>
        <fullName evidence="3">U-box domain-containing protein 19-like</fullName>
    </submittedName>
</protein>
<gene>
    <name evidence="3" type="primary">LOC111281535</name>
</gene>
<proteinExistence type="predicted"/>
<dbReference type="OrthoDB" id="784207at2759"/>
<dbReference type="GeneID" id="111281535"/>
<accession>A0A6P5XBL3</accession>
<dbReference type="InterPro" id="IPR011989">
    <property type="entry name" value="ARM-like"/>
</dbReference>
<evidence type="ECO:0000256" key="1">
    <source>
        <dbReference type="ARBA" id="ARBA00022786"/>
    </source>
</evidence>
<sequence length="169" mass="18653">MAKQIFHVFMWVDFEMHGTARGTAAKFGSLDFDVTKSFNVLFITPTIVTDSLAVLATLAEKVDGTVAILRRGALQLLVRNLNTFTSRTAKEYCVSLLLALCVNGGLDVVVRLVKNPCLMGSLYSQLSEGTTRASKKASAIIRILHEFYEKRSSASATPVVPRERFVHAW</sequence>
<reference evidence="3" key="1">
    <citation type="submission" date="2025-08" db="UniProtKB">
        <authorList>
            <consortium name="RefSeq"/>
        </authorList>
    </citation>
    <scope>IDENTIFICATION</scope>
    <source>
        <tissue evidence="3">Fruit stalk</tissue>
    </source>
</reference>
<keyword evidence="1" id="KW-0833">Ubl conjugation pathway</keyword>
<name>A0A6P5XBL3_DURZI</name>
<dbReference type="SUPFAM" id="SSF48371">
    <property type="entry name" value="ARM repeat"/>
    <property type="match status" value="1"/>
</dbReference>
<evidence type="ECO:0000313" key="3">
    <source>
        <dbReference type="RefSeq" id="XP_022725002.1"/>
    </source>
</evidence>
<dbReference type="AlphaFoldDB" id="A0A6P5XBL3"/>
<dbReference type="RefSeq" id="XP_022725002.1">
    <property type="nucleotide sequence ID" value="XM_022869267.1"/>
</dbReference>
<dbReference type="KEGG" id="dzi:111281535"/>
<dbReference type="PANTHER" id="PTHR23315">
    <property type="entry name" value="U BOX DOMAIN-CONTAINING"/>
    <property type="match status" value="1"/>
</dbReference>
<dbReference type="Gene3D" id="1.25.10.10">
    <property type="entry name" value="Leucine-rich Repeat Variant"/>
    <property type="match status" value="1"/>
</dbReference>
<evidence type="ECO:0000313" key="2">
    <source>
        <dbReference type="Proteomes" id="UP000515121"/>
    </source>
</evidence>
<organism evidence="2 3">
    <name type="scientific">Durio zibethinus</name>
    <name type="common">Durian</name>
    <dbReference type="NCBI Taxonomy" id="66656"/>
    <lineage>
        <taxon>Eukaryota</taxon>
        <taxon>Viridiplantae</taxon>
        <taxon>Streptophyta</taxon>
        <taxon>Embryophyta</taxon>
        <taxon>Tracheophyta</taxon>
        <taxon>Spermatophyta</taxon>
        <taxon>Magnoliopsida</taxon>
        <taxon>eudicotyledons</taxon>
        <taxon>Gunneridae</taxon>
        <taxon>Pentapetalae</taxon>
        <taxon>rosids</taxon>
        <taxon>malvids</taxon>
        <taxon>Malvales</taxon>
        <taxon>Malvaceae</taxon>
        <taxon>Helicteroideae</taxon>
        <taxon>Durio</taxon>
    </lineage>
</organism>